<protein>
    <submittedName>
        <fullName evidence="1">Uncharacterized protein</fullName>
    </submittedName>
</protein>
<gene>
    <name evidence="1" type="ORF">NQ318_016913</name>
</gene>
<evidence type="ECO:0000313" key="1">
    <source>
        <dbReference type="EMBL" id="KAJ8938542.1"/>
    </source>
</evidence>
<dbReference type="AlphaFoldDB" id="A0AAV8XJ20"/>
<dbReference type="InterPro" id="IPR052760">
    <property type="entry name" value="Mitochondrial_malonyltrans"/>
</dbReference>
<comment type="caution">
    <text evidence="1">The sequence shown here is derived from an EMBL/GenBank/DDBJ whole genome shotgun (WGS) entry which is preliminary data.</text>
</comment>
<name>A0AAV8XJ20_9CUCU</name>
<evidence type="ECO:0000313" key="2">
    <source>
        <dbReference type="Proteomes" id="UP001162162"/>
    </source>
</evidence>
<dbReference type="EMBL" id="JAPWTK010000550">
    <property type="protein sequence ID" value="KAJ8938542.1"/>
    <property type="molecule type" value="Genomic_DNA"/>
</dbReference>
<organism evidence="1 2">
    <name type="scientific">Aromia moschata</name>
    <dbReference type="NCBI Taxonomy" id="1265417"/>
    <lineage>
        <taxon>Eukaryota</taxon>
        <taxon>Metazoa</taxon>
        <taxon>Ecdysozoa</taxon>
        <taxon>Arthropoda</taxon>
        <taxon>Hexapoda</taxon>
        <taxon>Insecta</taxon>
        <taxon>Pterygota</taxon>
        <taxon>Neoptera</taxon>
        <taxon>Endopterygota</taxon>
        <taxon>Coleoptera</taxon>
        <taxon>Polyphaga</taxon>
        <taxon>Cucujiformia</taxon>
        <taxon>Chrysomeloidea</taxon>
        <taxon>Cerambycidae</taxon>
        <taxon>Cerambycinae</taxon>
        <taxon>Callichromatini</taxon>
        <taxon>Aromia</taxon>
    </lineage>
</organism>
<dbReference type="PANTHER" id="PTHR47170">
    <property type="entry name" value="MALONYL-COA ACP TRANSACYLASE, ACP-BINDING"/>
    <property type="match status" value="1"/>
</dbReference>
<accession>A0AAV8XJ20</accession>
<dbReference type="Proteomes" id="UP001162162">
    <property type="component" value="Unassembled WGS sequence"/>
</dbReference>
<keyword evidence="2" id="KW-1185">Reference proteome</keyword>
<dbReference type="SUPFAM" id="SSF52151">
    <property type="entry name" value="FabD/lysophospholipase-like"/>
    <property type="match status" value="1"/>
</dbReference>
<dbReference type="Gene3D" id="3.40.366.10">
    <property type="entry name" value="Malonyl-Coenzyme A Acyl Carrier Protein, domain 2"/>
    <property type="match status" value="1"/>
</dbReference>
<dbReference type="InterPro" id="IPR016035">
    <property type="entry name" value="Acyl_Trfase/lysoPLipase"/>
</dbReference>
<dbReference type="PANTHER" id="PTHR47170:SF2">
    <property type="entry name" value="MALONYL-COA:ACP TRANSACYLASE (MAT) DOMAIN-CONTAINING PROTEIN"/>
    <property type="match status" value="1"/>
</dbReference>
<dbReference type="InterPro" id="IPR001227">
    <property type="entry name" value="Ac_transferase_dom_sf"/>
</dbReference>
<dbReference type="GO" id="GO:0016740">
    <property type="term" value="F:transferase activity"/>
    <property type="evidence" value="ECO:0007669"/>
    <property type="project" value="InterPro"/>
</dbReference>
<reference evidence="1" key="1">
    <citation type="journal article" date="2023" name="Insect Mol. Biol.">
        <title>Genome sequencing provides insights into the evolution of gene families encoding plant cell wall-degrading enzymes in longhorned beetles.</title>
        <authorList>
            <person name="Shin N.R."/>
            <person name="Okamura Y."/>
            <person name="Kirsch R."/>
            <person name="Pauchet Y."/>
        </authorList>
    </citation>
    <scope>NUCLEOTIDE SEQUENCE</scope>
    <source>
        <strain evidence="1">AMC_N1</strain>
    </source>
</reference>
<proteinExistence type="predicted"/>
<sequence length="78" mass="8810">MAPAVEPFRKALNKSEISDPVISVYSNVDGKRYKNAEHIRKQLPKQIVSPVKWEQLLHVAVTKRDPANTFQGPLSADR</sequence>